<dbReference type="CDD" id="cd00609">
    <property type="entry name" value="AAT_like"/>
    <property type="match status" value="1"/>
</dbReference>
<dbReference type="PANTHER" id="PTHR11879">
    <property type="entry name" value="ASPARTATE AMINOTRANSFERASE"/>
    <property type="match status" value="1"/>
</dbReference>
<dbReference type="InterPro" id="IPR015422">
    <property type="entry name" value="PyrdxlP-dep_Trfase_small"/>
</dbReference>
<sequence length="398" mass="43670">MFEHIDPYAGDPILTLVETYQKDERPNKVNLSIGLYYDEDGRVPLLDSVQQAEARAAQTPAPRTYLPMEGHAGYRAAVQRLLFGADSAAVKAGRIATIQTIGGSGALKVGADLLKRYFPDSQLWVSDPTWDNHRSIFAGAGITVNDYPYYDPATCGLRFDAMLAAIKTLPAKSIVLLHPCCHNPTGVDLSQDQWTTLIPVLAERQLIPFLDIAYQGFGDNLDDDAFAIRAMADAGLSFLVSNSFSKNLSFYGERCGGLSVVCQDAEEAARVLGQMKFTVRRNYSSPPLHGGTITAAVMNDAALYAQWVGEVAEMRVRIKAMRQQLYEVLCAKVPGRDFGYFITQRGMFSYTGLTPQQVDRLRDEFAVYLVGSGRMCVAGLNSRNVDYVASAFAEVLKG</sequence>
<dbReference type="Proteomes" id="UP000694660">
    <property type="component" value="Unassembled WGS sequence"/>
</dbReference>
<evidence type="ECO:0000256" key="1">
    <source>
        <dbReference type="ARBA" id="ARBA00001933"/>
    </source>
</evidence>
<evidence type="ECO:0000313" key="8">
    <source>
        <dbReference type="EMBL" id="MBT0964031.1"/>
    </source>
</evidence>
<dbReference type="FunFam" id="3.90.1150.10:FF:000001">
    <property type="entry name" value="Aspartate aminotransferase"/>
    <property type="match status" value="1"/>
</dbReference>
<keyword evidence="5" id="KW-0808">Transferase</keyword>
<dbReference type="InterPro" id="IPR015424">
    <property type="entry name" value="PyrdxlP-dep_Trfase"/>
</dbReference>
<name>A0A944HFU6_DENI1</name>
<dbReference type="NCBIfam" id="NF006719">
    <property type="entry name" value="PRK09257.1"/>
    <property type="match status" value="1"/>
</dbReference>
<dbReference type="GO" id="GO:0004838">
    <property type="term" value="F:L-tyrosine-2-oxoglutarate transaminase activity"/>
    <property type="evidence" value="ECO:0007669"/>
    <property type="project" value="TreeGrafter"/>
</dbReference>
<keyword evidence="6" id="KW-0663">Pyridoxal phosphate</keyword>
<evidence type="ECO:0000256" key="3">
    <source>
        <dbReference type="ARBA" id="ARBA00011738"/>
    </source>
</evidence>
<dbReference type="GO" id="GO:0042802">
    <property type="term" value="F:identical protein binding"/>
    <property type="evidence" value="ECO:0007669"/>
    <property type="project" value="TreeGrafter"/>
</dbReference>
<dbReference type="FunFam" id="3.40.640.10:FF:000015">
    <property type="entry name" value="Aspartate aminotransferase"/>
    <property type="match status" value="1"/>
</dbReference>
<dbReference type="Gene3D" id="3.40.640.10">
    <property type="entry name" value="Type I PLP-dependent aspartate aminotransferase-like (Major domain)"/>
    <property type="match status" value="1"/>
</dbReference>
<keyword evidence="9" id="KW-1185">Reference proteome</keyword>
<comment type="caution">
    <text evidence="8">The sequence shown here is derived from an EMBL/GenBank/DDBJ whole genome shotgun (WGS) entry which is preliminary data.</text>
</comment>
<comment type="cofactor">
    <cofactor evidence="1">
        <name>pyridoxal 5'-phosphate</name>
        <dbReference type="ChEBI" id="CHEBI:597326"/>
    </cofactor>
</comment>
<comment type="subunit">
    <text evidence="3">Homodimer.</text>
</comment>
<evidence type="ECO:0000256" key="6">
    <source>
        <dbReference type="ARBA" id="ARBA00022898"/>
    </source>
</evidence>
<dbReference type="EMBL" id="JAEKFT010000049">
    <property type="protein sequence ID" value="MBT0964031.1"/>
    <property type="molecule type" value="Genomic_DNA"/>
</dbReference>
<dbReference type="PANTHER" id="PTHR11879:SF37">
    <property type="entry name" value="AROMATIC-AMINO-ACID AMINOTRANSFERASE"/>
    <property type="match status" value="1"/>
</dbReference>
<reference evidence="9" key="1">
    <citation type="journal article" date="2022" name="ISME J.">
        <title>Genetic and phylogenetic analysis of dissimilatory iodate-reducing bacteria identifies potential niches across the world's oceans.</title>
        <authorList>
            <person name="Reyes-Umana V."/>
            <person name="Henning Z."/>
            <person name="Lee K."/>
            <person name="Barnum T.P."/>
            <person name="Coates J.D."/>
        </authorList>
    </citation>
    <scope>NUCLEOTIDE SEQUENCE [LARGE SCALE GENOMIC DNA]</scope>
    <source>
        <strain evidence="9">IR12</strain>
    </source>
</reference>
<dbReference type="AlphaFoldDB" id="A0A944HFU6"/>
<comment type="similarity">
    <text evidence="2">Belongs to the class-I pyridoxal-phosphate-dependent aminotransferase family.</text>
</comment>
<keyword evidence="4 8" id="KW-0032">Aminotransferase</keyword>
<evidence type="ECO:0000256" key="5">
    <source>
        <dbReference type="ARBA" id="ARBA00022679"/>
    </source>
</evidence>
<proteinExistence type="inferred from homology"/>
<dbReference type="RefSeq" id="WP_214363955.1">
    <property type="nucleotide sequence ID" value="NZ_JAEKFT010000049.1"/>
</dbReference>
<dbReference type="Gene3D" id="3.90.1150.10">
    <property type="entry name" value="Aspartate Aminotransferase, domain 1"/>
    <property type="match status" value="1"/>
</dbReference>
<evidence type="ECO:0000256" key="2">
    <source>
        <dbReference type="ARBA" id="ARBA00007441"/>
    </source>
</evidence>
<dbReference type="GO" id="GO:0030170">
    <property type="term" value="F:pyridoxal phosphate binding"/>
    <property type="evidence" value="ECO:0007669"/>
    <property type="project" value="InterPro"/>
</dbReference>
<dbReference type="GO" id="GO:0005829">
    <property type="term" value="C:cytosol"/>
    <property type="evidence" value="ECO:0007669"/>
    <property type="project" value="TreeGrafter"/>
</dbReference>
<evidence type="ECO:0000313" key="9">
    <source>
        <dbReference type="Proteomes" id="UP000694660"/>
    </source>
</evidence>
<dbReference type="SUPFAM" id="SSF53383">
    <property type="entry name" value="PLP-dependent transferases"/>
    <property type="match status" value="1"/>
</dbReference>
<dbReference type="InterPro" id="IPR015421">
    <property type="entry name" value="PyrdxlP-dep_Trfase_major"/>
</dbReference>
<gene>
    <name evidence="8" type="ORF">I8J34_22875</name>
</gene>
<evidence type="ECO:0000256" key="4">
    <source>
        <dbReference type="ARBA" id="ARBA00022576"/>
    </source>
</evidence>
<dbReference type="Pfam" id="PF00155">
    <property type="entry name" value="Aminotran_1_2"/>
    <property type="match status" value="1"/>
</dbReference>
<dbReference type="PRINTS" id="PR00799">
    <property type="entry name" value="TRANSAMINASE"/>
</dbReference>
<protein>
    <submittedName>
        <fullName evidence="8">Aspartate/tyrosine/aromatic aminotransferase</fullName>
    </submittedName>
</protein>
<dbReference type="InterPro" id="IPR004839">
    <property type="entry name" value="Aminotransferase_I/II_large"/>
</dbReference>
<organism evidence="8 9">
    <name type="scientific">Denitromonas iodatirespirans</name>
    <dbReference type="NCBI Taxonomy" id="2795389"/>
    <lineage>
        <taxon>Bacteria</taxon>
        <taxon>Pseudomonadati</taxon>
        <taxon>Pseudomonadota</taxon>
        <taxon>Betaproteobacteria</taxon>
        <taxon>Rhodocyclales</taxon>
        <taxon>Zoogloeaceae</taxon>
        <taxon>Denitromonas</taxon>
    </lineage>
</organism>
<feature type="domain" description="Aminotransferase class I/classII large" evidence="7">
    <location>
        <begin position="27"/>
        <end position="391"/>
    </location>
</feature>
<dbReference type="GO" id="GO:0033585">
    <property type="term" value="P:L-phenylalanine biosynthetic process from chorismate via phenylpyruvate"/>
    <property type="evidence" value="ECO:0007669"/>
    <property type="project" value="TreeGrafter"/>
</dbReference>
<dbReference type="InterPro" id="IPR000796">
    <property type="entry name" value="Asp_trans"/>
</dbReference>
<evidence type="ECO:0000259" key="7">
    <source>
        <dbReference type="Pfam" id="PF00155"/>
    </source>
</evidence>
<accession>A0A944HFU6</accession>